<keyword evidence="1" id="KW-0812">Transmembrane</keyword>
<reference evidence="3" key="1">
    <citation type="submission" date="2016-11" db="UniProtKB">
        <authorList>
            <consortium name="WormBaseParasite"/>
        </authorList>
    </citation>
    <scope>IDENTIFICATION</scope>
</reference>
<protein>
    <submittedName>
        <fullName evidence="3">Bacteriophage protein</fullName>
    </submittedName>
</protein>
<dbReference type="WBParaSite" id="Csp11.Scaffold574.g4385.t1">
    <property type="protein sequence ID" value="Csp11.Scaffold574.g4385.t1"/>
    <property type="gene ID" value="Csp11.Scaffold574.g4385"/>
</dbReference>
<organism evidence="2 3">
    <name type="scientific">Caenorhabditis tropicalis</name>
    <dbReference type="NCBI Taxonomy" id="1561998"/>
    <lineage>
        <taxon>Eukaryota</taxon>
        <taxon>Metazoa</taxon>
        <taxon>Ecdysozoa</taxon>
        <taxon>Nematoda</taxon>
        <taxon>Chromadorea</taxon>
        <taxon>Rhabditida</taxon>
        <taxon>Rhabditina</taxon>
        <taxon>Rhabditomorpha</taxon>
        <taxon>Rhabditoidea</taxon>
        <taxon>Rhabditidae</taxon>
        <taxon>Peloderinae</taxon>
        <taxon>Caenorhabditis</taxon>
    </lineage>
</organism>
<accession>A0A1I7TBR0</accession>
<dbReference type="Proteomes" id="UP000095282">
    <property type="component" value="Unplaced"/>
</dbReference>
<keyword evidence="1" id="KW-0472">Membrane</keyword>
<name>A0A1I7TBR0_9PELO</name>
<dbReference type="AlphaFoldDB" id="A0A1I7TBR0"/>
<evidence type="ECO:0000313" key="2">
    <source>
        <dbReference type="Proteomes" id="UP000095282"/>
    </source>
</evidence>
<keyword evidence="2" id="KW-1185">Reference proteome</keyword>
<evidence type="ECO:0000313" key="3">
    <source>
        <dbReference type="WBParaSite" id="Csp11.Scaffold574.g4385.t1"/>
    </source>
</evidence>
<proteinExistence type="predicted"/>
<keyword evidence="1" id="KW-1133">Transmembrane helix</keyword>
<sequence length="67" mass="8210">MKAVQIRLDEALMNVVLIIALIWCIAKLYLQWYDQRYPRPQRRRRRLENGEEVEKYTFIMISLGQIR</sequence>
<evidence type="ECO:0000256" key="1">
    <source>
        <dbReference type="SAM" id="Phobius"/>
    </source>
</evidence>
<feature type="transmembrane region" description="Helical" evidence="1">
    <location>
        <begin position="12"/>
        <end position="30"/>
    </location>
</feature>